<evidence type="ECO:0000313" key="1">
    <source>
        <dbReference type="EMBL" id="JAD79763.1"/>
    </source>
</evidence>
<protein>
    <submittedName>
        <fullName evidence="1">Uncharacterized protein</fullName>
    </submittedName>
</protein>
<name>A0A0A9CZ94_ARUDO</name>
<reference evidence="1" key="1">
    <citation type="submission" date="2014-09" db="EMBL/GenBank/DDBJ databases">
        <authorList>
            <person name="Magalhaes I.L.F."/>
            <person name="Oliveira U."/>
            <person name="Santos F.R."/>
            <person name="Vidigal T.H.D.A."/>
            <person name="Brescovit A.D."/>
            <person name="Santos A.J."/>
        </authorList>
    </citation>
    <scope>NUCLEOTIDE SEQUENCE</scope>
    <source>
        <tissue evidence="1">Shoot tissue taken approximately 20 cm above the soil surface</tissue>
    </source>
</reference>
<dbReference type="AlphaFoldDB" id="A0A0A9CZ94"/>
<proteinExistence type="predicted"/>
<reference evidence="1" key="2">
    <citation type="journal article" date="2015" name="Data Brief">
        <title>Shoot transcriptome of the giant reed, Arundo donax.</title>
        <authorList>
            <person name="Barrero R.A."/>
            <person name="Guerrero F.D."/>
            <person name="Moolhuijzen P."/>
            <person name="Goolsby J.A."/>
            <person name="Tidwell J."/>
            <person name="Bellgard S.E."/>
            <person name="Bellgard M.I."/>
        </authorList>
    </citation>
    <scope>NUCLEOTIDE SEQUENCE</scope>
    <source>
        <tissue evidence="1">Shoot tissue taken approximately 20 cm above the soil surface</tissue>
    </source>
</reference>
<organism evidence="1">
    <name type="scientific">Arundo donax</name>
    <name type="common">Giant reed</name>
    <name type="synonym">Donax arundinaceus</name>
    <dbReference type="NCBI Taxonomy" id="35708"/>
    <lineage>
        <taxon>Eukaryota</taxon>
        <taxon>Viridiplantae</taxon>
        <taxon>Streptophyta</taxon>
        <taxon>Embryophyta</taxon>
        <taxon>Tracheophyta</taxon>
        <taxon>Spermatophyta</taxon>
        <taxon>Magnoliopsida</taxon>
        <taxon>Liliopsida</taxon>
        <taxon>Poales</taxon>
        <taxon>Poaceae</taxon>
        <taxon>PACMAD clade</taxon>
        <taxon>Arundinoideae</taxon>
        <taxon>Arundineae</taxon>
        <taxon>Arundo</taxon>
    </lineage>
</organism>
<sequence length="48" mass="5295">MFFCEEEPPTADMLSSFTACRISSSISVVICTSATLFPLEIDFLMLVT</sequence>
<dbReference type="EMBL" id="GBRH01218132">
    <property type="protein sequence ID" value="JAD79763.1"/>
    <property type="molecule type" value="Transcribed_RNA"/>
</dbReference>
<accession>A0A0A9CZ94</accession>